<evidence type="ECO:0000256" key="2">
    <source>
        <dbReference type="ARBA" id="ARBA00023315"/>
    </source>
</evidence>
<dbReference type="Proteomes" id="UP001597211">
    <property type="component" value="Unassembled WGS sequence"/>
</dbReference>
<dbReference type="Pfam" id="PF13673">
    <property type="entry name" value="Acetyltransf_10"/>
    <property type="match status" value="1"/>
</dbReference>
<sequence>MIVLHDEQDYDKLVEIWEKAVRETHAFLAEEDVQFYRQLVRGGALKEAEIWMYLENDEPVGFIGLNGAKIETLFVHPDHHGKGIGRRLVEHAEARIGPALQVDVNEQNDGARAFYRRLGFVQTGRSELDGSGRPYPLLHLEKR</sequence>
<dbReference type="NCBIfam" id="NF007807">
    <property type="entry name" value="PRK10514.1"/>
    <property type="match status" value="1"/>
</dbReference>
<dbReference type="Gene3D" id="3.40.630.30">
    <property type="match status" value="1"/>
</dbReference>
<dbReference type="SUPFAM" id="SSF55729">
    <property type="entry name" value="Acyl-CoA N-acyltransferases (Nat)"/>
    <property type="match status" value="1"/>
</dbReference>
<evidence type="ECO:0000256" key="1">
    <source>
        <dbReference type="ARBA" id="ARBA00022679"/>
    </source>
</evidence>
<keyword evidence="5" id="KW-1185">Reference proteome</keyword>
<comment type="caution">
    <text evidence="4">The sequence shown here is derived from an EMBL/GenBank/DDBJ whole genome shotgun (WGS) entry which is preliminary data.</text>
</comment>
<feature type="domain" description="N-acetyltransferase" evidence="3">
    <location>
        <begin position="1"/>
        <end position="143"/>
    </location>
</feature>
<dbReference type="EMBL" id="JBHTKZ010000056">
    <property type="protein sequence ID" value="MFD1183796.1"/>
    <property type="molecule type" value="Genomic_DNA"/>
</dbReference>
<dbReference type="PANTHER" id="PTHR43800">
    <property type="entry name" value="PEPTIDYL-LYSINE N-ACETYLTRANSFERASE YJAB"/>
    <property type="match status" value="1"/>
</dbReference>
<proteinExistence type="predicted"/>
<protein>
    <submittedName>
        <fullName evidence="4">Acetyltransferase</fullName>
    </submittedName>
</protein>
<keyword evidence="1" id="KW-0808">Transferase</keyword>
<keyword evidence="2" id="KW-0012">Acyltransferase</keyword>
<dbReference type="PROSITE" id="PS51186">
    <property type="entry name" value="GNAT"/>
    <property type="match status" value="1"/>
</dbReference>
<dbReference type="PANTHER" id="PTHR43800:SF1">
    <property type="entry name" value="PEPTIDYL-LYSINE N-ACETYLTRANSFERASE YJAB"/>
    <property type="match status" value="1"/>
</dbReference>
<accession>A0ABW3SHT5</accession>
<name>A0ABW3SHT5_9BACL</name>
<dbReference type="RefSeq" id="WP_275693910.1">
    <property type="nucleotide sequence ID" value="NZ_JAKSXN010000060.1"/>
</dbReference>
<gene>
    <name evidence="4" type="ORF">ACFQ2Z_20840</name>
</gene>
<organism evidence="4 5">
    <name type="scientific">Paenibacillus timonensis</name>
    <dbReference type="NCBI Taxonomy" id="225915"/>
    <lineage>
        <taxon>Bacteria</taxon>
        <taxon>Bacillati</taxon>
        <taxon>Bacillota</taxon>
        <taxon>Bacilli</taxon>
        <taxon>Bacillales</taxon>
        <taxon>Paenibacillaceae</taxon>
        <taxon>Paenibacillus</taxon>
    </lineage>
</organism>
<dbReference type="InterPro" id="IPR000182">
    <property type="entry name" value="GNAT_dom"/>
</dbReference>
<evidence type="ECO:0000313" key="5">
    <source>
        <dbReference type="Proteomes" id="UP001597211"/>
    </source>
</evidence>
<dbReference type="CDD" id="cd04301">
    <property type="entry name" value="NAT_SF"/>
    <property type="match status" value="1"/>
</dbReference>
<reference evidence="5" key="1">
    <citation type="journal article" date="2019" name="Int. J. Syst. Evol. Microbiol.">
        <title>The Global Catalogue of Microorganisms (GCM) 10K type strain sequencing project: providing services to taxonomists for standard genome sequencing and annotation.</title>
        <authorList>
            <consortium name="The Broad Institute Genomics Platform"/>
            <consortium name="The Broad Institute Genome Sequencing Center for Infectious Disease"/>
            <person name="Wu L."/>
            <person name="Ma J."/>
        </authorList>
    </citation>
    <scope>NUCLEOTIDE SEQUENCE [LARGE SCALE GENOMIC DNA]</scope>
    <source>
        <strain evidence="5">CCUG 48216</strain>
    </source>
</reference>
<evidence type="ECO:0000313" key="4">
    <source>
        <dbReference type="EMBL" id="MFD1183796.1"/>
    </source>
</evidence>
<dbReference type="InterPro" id="IPR016181">
    <property type="entry name" value="Acyl_CoA_acyltransferase"/>
</dbReference>
<evidence type="ECO:0000259" key="3">
    <source>
        <dbReference type="PROSITE" id="PS51186"/>
    </source>
</evidence>